<dbReference type="InterPro" id="IPR002213">
    <property type="entry name" value="UDP_glucos_trans"/>
</dbReference>
<evidence type="ECO:0000313" key="3">
    <source>
        <dbReference type="Proteomes" id="UP001144397"/>
    </source>
</evidence>
<dbReference type="AlphaFoldDB" id="A0A9W6CPU2"/>
<protein>
    <submittedName>
        <fullName evidence="2">MGT family glycosyltransferase</fullName>
    </submittedName>
    <submittedName>
        <fullName evidence="1">Macrolide-inactivating glycosyltransferase</fullName>
    </submittedName>
</protein>
<dbReference type="GeneID" id="95762182"/>
<proteinExistence type="predicted"/>
<dbReference type="Pfam" id="PF00201">
    <property type="entry name" value="UDPGT"/>
    <property type="match status" value="1"/>
</dbReference>
<dbReference type="CDD" id="cd03784">
    <property type="entry name" value="GT1_Gtf-like"/>
    <property type="match status" value="1"/>
</dbReference>
<dbReference type="SUPFAM" id="SSF53756">
    <property type="entry name" value="UDP-Glycosyltransferase/glycogen phosphorylase"/>
    <property type="match status" value="1"/>
</dbReference>
<evidence type="ECO:0000313" key="2">
    <source>
        <dbReference type="EMBL" id="MDR6332535.1"/>
    </source>
</evidence>
<dbReference type="EMBL" id="JAVDPY010000001">
    <property type="protein sequence ID" value="MDR6332535.1"/>
    <property type="molecule type" value="Genomic_DNA"/>
</dbReference>
<dbReference type="Proteomes" id="UP001144397">
    <property type="component" value="Unassembled WGS sequence"/>
</dbReference>
<reference evidence="1" key="1">
    <citation type="submission" date="2022-12" db="EMBL/GenBank/DDBJ databases">
        <title>Reference genome sequencing for broad-spectrum identification of bacterial and archaeal isolates by mass spectrometry.</title>
        <authorList>
            <person name="Sekiguchi Y."/>
            <person name="Tourlousse D.M."/>
        </authorList>
    </citation>
    <scope>NUCLEOTIDE SEQUENCE</scope>
    <source>
        <strain evidence="1">301</strain>
    </source>
</reference>
<keyword evidence="4" id="KW-1185">Reference proteome</keyword>
<dbReference type="Gene3D" id="3.40.50.2000">
    <property type="entry name" value="Glycogen Phosphorylase B"/>
    <property type="match status" value="2"/>
</dbReference>
<evidence type="ECO:0000313" key="4">
    <source>
        <dbReference type="Proteomes" id="UP001245370"/>
    </source>
</evidence>
<dbReference type="Proteomes" id="UP001245370">
    <property type="component" value="Unassembled WGS sequence"/>
</dbReference>
<evidence type="ECO:0000313" key="1">
    <source>
        <dbReference type="EMBL" id="GLI21713.1"/>
    </source>
</evidence>
<dbReference type="RefSeq" id="WP_281806548.1">
    <property type="nucleotide sequence ID" value="NZ_BSDO01000002.1"/>
</dbReference>
<dbReference type="GO" id="GO:0017000">
    <property type="term" value="P:antibiotic biosynthetic process"/>
    <property type="evidence" value="ECO:0007669"/>
    <property type="project" value="UniProtKB-ARBA"/>
</dbReference>
<dbReference type="PANTHER" id="PTHR48050:SF13">
    <property type="entry name" value="STEROL 3-BETA-GLUCOSYLTRANSFERASE UGT80A2"/>
    <property type="match status" value="1"/>
</dbReference>
<comment type="caution">
    <text evidence="1">The sequence shown here is derived from an EMBL/GenBank/DDBJ whole genome shotgun (WGS) entry which is preliminary data.</text>
</comment>
<dbReference type="PANTHER" id="PTHR48050">
    <property type="entry name" value="STEROL 3-BETA-GLUCOSYLTRANSFERASE"/>
    <property type="match status" value="1"/>
</dbReference>
<dbReference type="InterPro" id="IPR050426">
    <property type="entry name" value="Glycosyltransferase_28"/>
</dbReference>
<organism evidence="1 3">
    <name type="scientific">Xanthobacter flavus</name>
    <dbReference type="NCBI Taxonomy" id="281"/>
    <lineage>
        <taxon>Bacteria</taxon>
        <taxon>Pseudomonadati</taxon>
        <taxon>Pseudomonadota</taxon>
        <taxon>Alphaproteobacteria</taxon>
        <taxon>Hyphomicrobiales</taxon>
        <taxon>Xanthobacteraceae</taxon>
        <taxon>Xanthobacter</taxon>
    </lineage>
</organism>
<dbReference type="GO" id="GO:0008194">
    <property type="term" value="F:UDP-glycosyltransferase activity"/>
    <property type="evidence" value="ECO:0007669"/>
    <property type="project" value="InterPro"/>
</dbReference>
<dbReference type="EMBL" id="BSDO01000002">
    <property type="protein sequence ID" value="GLI21713.1"/>
    <property type="molecule type" value="Genomic_DNA"/>
</dbReference>
<gene>
    <name evidence="2" type="ORF">GGQ86_000982</name>
    <name evidence="1" type="ORF">XFLAVUS301_13870</name>
</gene>
<sequence>MTHFAVVAPPLPGHYNPLLVLARELGARGHRVTFVHMADAARLVEGKGAGFAAVGTRDYPAGALDAYVNRLAKPTGLFGLLGTLRATAAQTDMLCRDLPGVLRDIGADAVIADQTEAAGTLVARHLGLPVISTATALLLNREVGVPPPFVPWPYEAGEKALVRNKGGYRVTDFLMSSMRKVLARHGAAFGLDPFADGGFSPLLTVAQMPKGLDFPRTELPTTFHYGSPWRDAAAVPAATASLPEVGDKPLVFCSLGTLQGARADLFRKVALAAREVGVRLLIAHGGLLSPAEAGRLSDFAEVRAFVPQQEVLKRCAAAVLHCGMNTVLDAMAEGVPLVAMPIAFEQPATAARLAYAGVAEVVPAGRASQKRLTAALRAVLEQPSYGENARRIAAEMAQGRGVKDAADLIEAAVVRTALVTV</sequence>
<accession>A0A9W6CPU2</accession>
<name>A0A9W6CPU2_XANFL</name>
<reference evidence="2 4" key="2">
    <citation type="submission" date="2023-07" db="EMBL/GenBank/DDBJ databases">
        <title>Genomic Encyclopedia of Type Strains, Phase IV (KMG-IV): sequencing the most valuable type-strain genomes for metagenomic binning, comparative biology and taxonomic classification.</title>
        <authorList>
            <person name="Goeker M."/>
        </authorList>
    </citation>
    <scope>NUCLEOTIDE SEQUENCE [LARGE SCALE GENOMIC DNA]</scope>
    <source>
        <strain evidence="2 4">DSM 338</strain>
    </source>
</reference>